<feature type="binding site" evidence="5">
    <location>
        <begin position="80"/>
        <end position="87"/>
    </location>
    <ligand>
        <name>substrate</name>
    </ligand>
</feature>
<dbReference type="AlphaFoldDB" id="A0A1T3P721"/>
<dbReference type="CDD" id="cd16444">
    <property type="entry name" value="LipB"/>
    <property type="match status" value="1"/>
</dbReference>
<dbReference type="NCBIfam" id="TIGR00214">
    <property type="entry name" value="lipB"/>
    <property type="match status" value="1"/>
</dbReference>
<dbReference type="GO" id="GO:0033819">
    <property type="term" value="F:lipoyl(octanoyl) transferase activity"/>
    <property type="evidence" value="ECO:0007669"/>
    <property type="project" value="UniProtKB-EC"/>
</dbReference>
<evidence type="ECO:0000259" key="7">
    <source>
        <dbReference type="PROSITE" id="PS51733"/>
    </source>
</evidence>
<name>A0A1T3P721_9ACTN</name>
<dbReference type="EC" id="2.3.1.181" evidence="5"/>
<protein>
    <recommendedName>
        <fullName evidence="5">Octanoyltransferase</fullName>
        <ecNumber evidence="5">2.3.1.181</ecNumber>
    </recommendedName>
    <alternativeName>
        <fullName evidence="5">Lipoate-protein ligase B</fullName>
    </alternativeName>
    <alternativeName>
        <fullName evidence="5">Lipoyl/octanoyl transferase</fullName>
    </alternativeName>
    <alternativeName>
        <fullName evidence="5">Octanoyl-[acyl-carrier-protein]-protein N-octanoyltransferase</fullName>
    </alternativeName>
</protein>
<reference evidence="8 9" key="1">
    <citation type="submission" date="2017-03" db="EMBL/GenBank/DDBJ databases">
        <title>Draft genome sequence of Streptomyces scabrisporus NF3, endophyte isolated from Amphipterygium adstringens.</title>
        <authorList>
            <person name="Vazquez M."/>
            <person name="Ceapa C.D."/>
            <person name="Rodriguez Luna D."/>
            <person name="Sanchez Esquivel S."/>
        </authorList>
    </citation>
    <scope>NUCLEOTIDE SEQUENCE [LARGE SCALE GENOMIC DNA]</scope>
    <source>
        <strain evidence="8 9">NF3</strain>
    </source>
</reference>
<evidence type="ECO:0000313" key="9">
    <source>
        <dbReference type="Proteomes" id="UP000190037"/>
    </source>
</evidence>
<accession>A0A1T3P721</accession>
<dbReference type="EMBL" id="MWQN01000001">
    <property type="protein sequence ID" value="OPC84745.1"/>
    <property type="molecule type" value="Genomic_DNA"/>
</dbReference>
<keyword evidence="2 5" id="KW-0808">Transferase</keyword>
<sequence>MPTSPQAHEDGAPVRVDLGRLAYPFAQTEMARWVAERQRGAAPDRLFLLTHPPVITYGARTPAADLPDSASPIPLVEVDRGGHATYHGPGQLIGYLVVNVRALGPGDLVRRVENGLLAALDALGFPAVRRETPAGAPSLVGIWTPDHRKIASIGMRIRRGVSSHGFALNIDPDLSAFTTFTACALPDTTMTSLARLAAEAGRPAPTEAAVRDAVADALLRELTRRLPANPSTPRTQADSPRGQRPLNPPARP</sequence>
<dbReference type="InterPro" id="IPR000544">
    <property type="entry name" value="Octanoyltransferase"/>
</dbReference>
<comment type="similarity">
    <text evidence="5">Belongs to the LipB family.</text>
</comment>
<comment type="subcellular location">
    <subcellularLocation>
        <location evidence="5">Cytoplasm</location>
    </subcellularLocation>
</comment>
<evidence type="ECO:0000256" key="3">
    <source>
        <dbReference type="ARBA" id="ARBA00023315"/>
    </source>
</evidence>
<comment type="function">
    <text evidence="4 5">Catalyzes the transfer of endogenously produced octanoic acid from octanoyl-acyl-carrier-protein onto the lipoyl domains of lipoate-dependent enzymes. Lipoyl-ACP can also act as a substrate although octanoyl-ACP is likely to be the physiological substrate.</text>
</comment>
<dbReference type="InterPro" id="IPR004143">
    <property type="entry name" value="BPL_LPL_catalytic"/>
</dbReference>
<keyword evidence="5" id="KW-0963">Cytoplasm</keyword>
<dbReference type="GO" id="GO:0005737">
    <property type="term" value="C:cytoplasm"/>
    <property type="evidence" value="ECO:0007669"/>
    <property type="project" value="UniProtKB-SubCell"/>
</dbReference>
<dbReference type="GO" id="GO:0009249">
    <property type="term" value="P:protein lipoylation"/>
    <property type="evidence" value="ECO:0007669"/>
    <property type="project" value="InterPro"/>
</dbReference>
<dbReference type="UniPathway" id="UPA00538">
    <property type="reaction ID" value="UER00592"/>
</dbReference>
<comment type="pathway">
    <text evidence="1 5">Protein modification; protein lipoylation via endogenous pathway; protein N(6)-(lipoyl)lysine from octanoyl-[acyl-carrier-protein]: step 1/2.</text>
</comment>
<dbReference type="Proteomes" id="UP000190037">
    <property type="component" value="Unassembled WGS sequence"/>
</dbReference>
<keyword evidence="3 5" id="KW-0012">Acyltransferase</keyword>
<gene>
    <name evidence="5" type="primary">lipB</name>
    <name evidence="8" type="ORF">B4N89_01685</name>
</gene>
<feature type="binding site" evidence="5">
    <location>
        <begin position="152"/>
        <end position="154"/>
    </location>
    <ligand>
        <name>substrate</name>
    </ligand>
</feature>
<keyword evidence="9" id="KW-1185">Reference proteome</keyword>
<feature type="domain" description="BPL/LPL catalytic" evidence="7">
    <location>
        <begin position="40"/>
        <end position="230"/>
    </location>
</feature>
<proteinExistence type="inferred from homology"/>
<feature type="compositionally biased region" description="Polar residues" evidence="6">
    <location>
        <begin position="229"/>
        <end position="238"/>
    </location>
</feature>
<feature type="site" description="Lowers pKa of active site Cys" evidence="5">
    <location>
        <position position="149"/>
    </location>
</feature>
<evidence type="ECO:0000256" key="4">
    <source>
        <dbReference type="ARBA" id="ARBA00024732"/>
    </source>
</evidence>
<dbReference type="HAMAP" id="MF_00013">
    <property type="entry name" value="LipB"/>
    <property type="match status" value="1"/>
</dbReference>
<dbReference type="STRING" id="159449.B4N89_01685"/>
<evidence type="ECO:0000256" key="1">
    <source>
        <dbReference type="ARBA" id="ARBA00004821"/>
    </source>
</evidence>
<evidence type="ECO:0000313" key="8">
    <source>
        <dbReference type="EMBL" id="OPC84745.1"/>
    </source>
</evidence>
<dbReference type="InterPro" id="IPR020605">
    <property type="entry name" value="Octanoyltransferase_CS"/>
</dbReference>
<dbReference type="PANTHER" id="PTHR10993:SF7">
    <property type="entry name" value="LIPOYLTRANSFERASE 2, MITOCHONDRIAL-RELATED"/>
    <property type="match status" value="1"/>
</dbReference>
<comment type="miscellaneous">
    <text evidence="5">In the reaction, the free carboxyl group of octanoic acid is attached via an amide linkage to the epsilon-amino group of a specific lysine residue of lipoyl domains of lipoate-dependent enzymes.</text>
</comment>
<feature type="binding site" evidence="5">
    <location>
        <begin position="165"/>
        <end position="167"/>
    </location>
    <ligand>
        <name>substrate</name>
    </ligand>
</feature>
<feature type="region of interest" description="Disordered" evidence="6">
    <location>
        <begin position="221"/>
        <end position="252"/>
    </location>
</feature>
<dbReference type="PANTHER" id="PTHR10993">
    <property type="entry name" value="OCTANOYLTRANSFERASE"/>
    <property type="match status" value="1"/>
</dbReference>
<feature type="active site" description="Acyl-thioester intermediate" evidence="5">
    <location>
        <position position="183"/>
    </location>
</feature>
<evidence type="ECO:0000256" key="5">
    <source>
        <dbReference type="HAMAP-Rule" id="MF_00013"/>
    </source>
</evidence>
<organism evidence="8 9">
    <name type="scientific">Embleya scabrispora</name>
    <dbReference type="NCBI Taxonomy" id="159449"/>
    <lineage>
        <taxon>Bacteria</taxon>
        <taxon>Bacillati</taxon>
        <taxon>Actinomycetota</taxon>
        <taxon>Actinomycetes</taxon>
        <taxon>Kitasatosporales</taxon>
        <taxon>Streptomycetaceae</taxon>
        <taxon>Embleya</taxon>
    </lineage>
</organism>
<dbReference type="InterPro" id="IPR045864">
    <property type="entry name" value="aa-tRNA-synth_II/BPL/LPL"/>
</dbReference>
<comment type="catalytic activity">
    <reaction evidence="5">
        <text>octanoyl-[ACP] + L-lysyl-[protein] = N(6)-octanoyl-L-lysyl-[protein] + holo-[ACP] + H(+)</text>
        <dbReference type="Rhea" id="RHEA:17665"/>
        <dbReference type="Rhea" id="RHEA-COMP:9636"/>
        <dbReference type="Rhea" id="RHEA-COMP:9685"/>
        <dbReference type="Rhea" id="RHEA-COMP:9752"/>
        <dbReference type="Rhea" id="RHEA-COMP:9928"/>
        <dbReference type="ChEBI" id="CHEBI:15378"/>
        <dbReference type="ChEBI" id="CHEBI:29969"/>
        <dbReference type="ChEBI" id="CHEBI:64479"/>
        <dbReference type="ChEBI" id="CHEBI:78463"/>
        <dbReference type="ChEBI" id="CHEBI:78809"/>
        <dbReference type="EC" id="2.3.1.181"/>
    </reaction>
</comment>
<evidence type="ECO:0000256" key="2">
    <source>
        <dbReference type="ARBA" id="ARBA00022679"/>
    </source>
</evidence>
<dbReference type="OrthoDB" id="9787061at2"/>
<dbReference type="PROSITE" id="PS51733">
    <property type="entry name" value="BPL_LPL_CATALYTIC"/>
    <property type="match status" value="1"/>
</dbReference>
<evidence type="ECO:0000256" key="6">
    <source>
        <dbReference type="SAM" id="MobiDB-lite"/>
    </source>
</evidence>
<comment type="caution">
    <text evidence="8">The sequence shown here is derived from an EMBL/GenBank/DDBJ whole genome shotgun (WGS) entry which is preliminary data.</text>
</comment>
<dbReference type="SUPFAM" id="SSF55681">
    <property type="entry name" value="Class II aaRS and biotin synthetases"/>
    <property type="match status" value="1"/>
</dbReference>
<dbReference type="PROSITE" id="PS01313">
    <property type="entry name" value="LIPB"/>
    <property type="match status" value="1"/>
</dbReference>
<dbReference type="Gene3D" id="3.30.930.10">
    <property type="entry name" value="Bira Bifunctional Protein, Domain 2"/>
    <property type="match status" value="1"/>
</dbReference>
<dbReference type="Pfam" id="PF21948">
    <property type="entry name" value="LplA-B_cat"/>
    <property type="match status" value="1"/>
</dbReference>